<keyword evidence="4" id="KW-0813">Transport</keyword>
<keyword evidence="7" id="KW-0249">Electron transport</keyword>
<evidence type="ECO:0000256" key="8">
    <source>
        <dbReference type="ARBA" id="ARBA00022989"/>
    </source>
</evidence>
<keyword evidence="5" id="KW-1003">Cell membrane</keyword>
<feature type="signal peptide" evidence="14">
    <location>
        <begin position="1"/>
        <end position="16"/>
    </location>
</feature>
<dbReference type="GO" id="GO:0052851">
    <property type="term" value="F:ferric-chelate reductase (NADPH) activity"/>
    <property type="evidence" value="ECO:0007669"/>
    <property type="project" value="UniProtKB-EC"/>
</dbReference>
<evidence type="ECO:0000256" key="3">
    <source>
        <dbReference type="ARBA" id="ARBA00012668"/>
    </source>
</evidence>
<evidence type="ECO:0000313" key="17">
    <source>
        <dbReference type="Proteomes" id="UP000002624"/>
    </source>
</evidence>
<dbReference type="Pfam" id="PF01794">
    <property type="entry name" value="Ferric_reduct"/>
    <property type="match status" value="1"/>
</dbReference>
<dbReference type="Proteomes" id="UP000002624">
    <property type="component" value="Unassembled WGS sequence"/>
</dbReference>
<dbReference type="InterPro" id="IPR051410">
    <property type="entry name" value="Ferric/Cupric_Reductase"/>
</dbReference>
<sequence>MKSAHILLSVFGTVAAAHEKRTGGGTGGGKDAHGDGPSASELLDDRLGRLCLLVGGCILAFFLIWHNAIRFSNHIRRLTTLTNDSQRYFVSADPYWAWLKKSVVYAPLFRTRHNREFRLSAAVNVGTLPTRFQTFLLLGIIAMNATLCSIDIPYSSAETTVLGVIRNRSGTLAVVNLIPLVVMGGRNNPFIKLLNVSFDTWNLLHRWFARIVVLEALTHVIAWMINKVHTKGWDAVTESFKGQFIMTGLIAMVAFLLLALHSPSAIRHAFYETFLHLHILFVAAALGFLCVHLKSKAARKYLYAAIALWVAERFTRLALLLYRNIGKKTSTTADVEVLPGEALRITLKLVRPWKFKPGQHLYLYVPSVGFWMSHPFTAAWSEAVDDLTDEKGLVRSRQDVLSAQKTSISLVIRRRTGFTNSLFEKASATRDGRISLKAMVEGPYGVDHSLDSYGTVMLFAAGVGITHHVSFVRYLVGGYAAGTVSARRVTLVWIIQSPEHLEWIRPWMNSILSMEGRRDVLRILLFITRPRNTREIHSPSSTVQMFPGKPNIPTLVDAEIENQVGAMGVLVCGTGSLSDDVRRVCRTRQSGSHIDFLEESFSW</sequence>
<proteinExistence type="inferred from homology"/>
<dbReference type="PANTHER" id="PTHR32361:SF24">
    <property type="entry name" value="REDUCTASE, PUTATIVE (AFU_ORTHOLOGUE AFUA_3G10820)-RELATED"/>
    <property type="match status" value="1"/>
</dbReference>
<dbReference type="GO" id="GO:0015677">
    <property type="term" value="P:copper ion import"/>
    <property type="evidence" value="ECO:0007669"/>
    <property type="project" value="TreeGrafter"/>
</dbReference>
<gene>
    <name evidence="16" type="ORF">HCDG_03905</name>
</gene>
<evidence type="ECO:0000313" key="16">
    <source>
        <dbReference type="EMBL" id="EER42446.1"/>
    </source>
</evidence>
<dbReference type="OMA" id="NNETQRY"/>
<dbReference type="SFLD" id="SFLDG01168">
    <property type="entry name" value="Ferric_reductase_subgroup_(FRE"/>
    <property type="match status" value="1"/>
</dbReference>
<dbReference type="SUPFAM" id="SSF63380">
    <property type="entry name" value="Riboflavin synthase domain-like"/>
    <property type="match status" value="1"/>
</dbReference>
<dbReference type="SFLD" id="SFLDS00052">
    <property type="entry name" value="Ferric_Reductase_Domain"/>
    <property type="match status" value="1"/>
</dbReference>
<dbReference type="Pfam" id="PF08030">
    <property type="entry name" value="NAD_binding_6"/>
    <property type="match status" value="1"/>
</dbReference>
<dbReference type="Pfam" id="PF08022">
    <property type="entry name" value="FAD_binding_8"/>
    <property type="match status" value="1"/>
</dbReference>
<dbReference type="InterPro" id="IPR017927">
    <property type="entry name" value="FAD-bd_FR_type"/>
</dbReference>
<dbReference type="InterPro" id="IPR013112">
    <property type="entry name" value="FAD-bd_8"/>
</dbReference>
<dbReference type="SUPFAM" id="SSF52343">
    <property type="entry name" value="Ferredoxin reductase-like, C-terminal NADP-linked domain"/>
    <property type="match status" value="1"/>
</dbReference>
<feature type="transmembrane region" description="Helical" evidence="13">
    <location>
        <begin position="245"/>
        <end position="262"/>
    </location>
</feature>
<dbReference type="AlphaFoldDB" id="C6HB23"/>
<dbReference type="EMBL" id="GG692422">
    <property type="protein sequence ID" value="EER42446.1"/>
    <property type="molecule type" value="Genomic_DNA"/>
</dbReference>
<reference evidence="17" key="1">
    <citation type="submission" date="2009-05" db="EMBL/GenBank/DDBJ databases">
        <title>The genome sequence of Ajellomyces capsulatus strain H143.</title>
        <authorList>
            <person name="Champion M."/>
            <person name="Cuomo C.A."/>
            <person name="Ma L.-J."/>
            <person name="Henn M.R."/>
            <person name="Sil A."/>
            <person name="Goldman B."/>
            <person name="Young S.K."/>
            <person name="Kodira C.D."/>
            <person name="Zeng Q."/>
            <person name="Koehrsen M."/>
            <person name="Alvarado L."/>
            <person name="Berlin A.M."/>
            <person name="Borenstein D."/>
            <person name="Chen Z."/>
            <person name="Engels R."/>
            <person name="Freedman E."/>
            <person name="Gellesch M."/>
            <person name="Goldberg J."/>
            <person name="Griggs A."/>
            <person name="Gujja S."/>
            <person name="Heiman D.I."/>
            <person name="Hepburn T.A."/>
            <person name="Howarth C."/>
            <person name="Jen D."/>
            <person name="Larson L."/>
            <person name="Lewis B."/>
            <person name="Mehta T."/>
            <person name="Park D."/>
            <person name="Pearson M."/>
            <person name="Roberts A."/>
            <person name="Saif S."/>
            <person name="Shea T.D."/>
            <person name="Shenoy N."/>
            <person name="Sisk P."/>
            <person name="Stolte C."/>
            <person name="Sykes S."/>
            <person name="Walk T."/>
            <person name="White J."/>
            <person name="Yandava C."/>
            <person name="Klein B."/>
            <person name="McEwen J.G."/>
            <person name="Puccia R."/>
            <person name="Goldman G.H."/>
            <person name="Felipe M.S."/>
            <person name="Nino-Vega G."/>
            <person name="San-Blas G."/>
            <person name="Taylor J.W."/>
            <person name="Mendoza L."/>
            <person name="Galagan J.E."/>
            <person name="Nusbaum C."/>
            <person name="Birren B.W."/>
        </authorList>
    </citation>
    <scope>NUCLEOTIDE SEQUENCE [LARGE SCALE GENOMIC DNA]</scope>
    <source>
        <strain evidence="17">H143</strain>
    </source>
</reference>
<dbReference type="CDD" id="cd06186">
    <property type="entry name" value="NOX_Duox_like_FAD_NADP"/>
    <property type="match status" value="1"/>
</dbReference>
<dbReference type="GO" id="GO:0006826">
    <property type="term" value="P:iron ion transport"/>
    <property type="evidence" value="ECO:0007669"/>
    <property type="project" value="UniProtKB-ARBA"/>
</dbReference>
<keyword evidence="8 13" id="KW-1133">Transmembrane helix</keyword>
<dbReference type="GO" id="GO:0005886">
    <property type="term" value="C:plasma membrane"/>
    <property type="evidence" value="ECO:0007669"/>
    <property type="project" value="UniProtKB-SubCell"/>
</dbReference>
<dbReference type="InterPro" id="IPR017938">
    <property type="entry name" value="Riboflavin_synthase-like_b-brl"/>
</dbReference>
<keyword evidence="10" id="KW-0406">Ion transport</keyword>
<evidence type="ECO:0000256" key="9">
    <source>
        <dbReference type="ARBA" id="ARBA00023002"/>
    </source>
</evidence>
<accession>C6HB23</accession>
<dbReference type="InterPro" id="IPR013130">
    <property type="entry name" value="Fe3_Rdtase_TM_dom"/>
</dbReference>
<dbReference type="GO" id="GO:0006879">
    <property type="term" value="P:intracellular iron ion homeostasis"/>
    <property type="evidence" value="ECO:0007669"/>
    <property type="project" value="TreeGrafter"/>
</dbReference>
<name>C6HB23_AJECH</name>
<feature type="transmembrane region" description="Helical" evidence="13">
    <location>
        <begin position="135"/>
        <end position="157"/>
    </location>
</feature>
<dbReference type="VEuPathDB" id="FungiDB:HCDG_03905"/>
<evidence type="ECO:0000256" key="14">
    <source>
        <dbReference type="SAM" id="SignalP"/>
    </source>
</evidence>
<comment type="subcellular location">
    <subcellularLocation>
        <location evidence="1">Cell membrane</location>
        <topology evidence="1">Multi-pass membrane protein</topology>
    </subcellularLocation>
</comment>
<organism evidence="16 17">
    <name type="scientific">Ajellomyces capsulatus (strain H143)</name>
    <name type="common">Darling's disease fungus</name>
    <name type="synonym">Histoplasma capsulatum</name>
    <dbReference type="NCBI Taxonomy" id="544712"/>
    <lineage>
        <taxon>Eukaryota</taxon>
        <taxon>Fungi</taxon>
        <taxon>Dikarya</taxon>
        <taxon>Ascomycota</taxon>
        <taxon>Pezizomycotina</taxon>
        <taxon>Eurotiomycetes</taxon>
        <taxon>Eurotiomycetidae</taxon>
        <taxon>Onygenales</taxon>
        <taxon>Ajellomycetaceae</taxon>
        <taxon>Histoplasma</taxon>
    </lineage>
</organism>
<evidence type="ECO:0000256" key="1">
    <source>
        <dbReference type="ARBA" id="ARBA00004651"/>
    </source>
</evidence>
<evidence type="ECO:0000256" key="4">
    <source>
        <dbReference type="ARBA" id="ARBA00022448"/>
    </source>
</evidence>
<keyword evidence="11 13" id="KW-0472">Membrane</keyword>
<comment type="catalytic activity">
    <reaction evidence="12">
        <text>2 a Fe(II)-siderophore + NADP(+) + H(+) = 2 a Fe(III)-siderophore + NADPH</text>
        <dbReference type="Rhea" id="RHEA:28795"/>
        <dbReference type="Rhea" id="RHEA-COMP:11342"/>
        <dbReference type="Rhea" id="RHEA-COMP:11344"/>
        <dbReference type="ChEBI" id="CHEBI:15378"/>
        <dbReference type="ChEBI" id="CHEBI:29033"/>
        <dbReference type="ChEBI" id="CHEBI:29034"/>
        <dbReference type="ChEBI" id="CHEBI:57783"/>
        <dbReference type="ChEBI" id="CHEBI:58349"/>
        <dbReference type="EC" id="1.16.1.9"/>
    </reaction>
</comment>
<dbReference type="EC" id="1.16.1.9" evidence="3"/>
<evidence type="ECO:0000256" key="13">
    <source>
        <dbReference type="SAM" id="Phobius"/>
    </source>
</evidence>
<evidence type="ECO:0000256" key="7">
    <source>
        <dbReference type="ARBA" id="ARBA00022982"/>
    </source>
</evidence>
<evidence type="ECO:0000256" key="11">
    <source>
        <dbReference type="ARBA" id="ARBA00023136"/>
    </source>
</evidence>
<protein>
    <recommendedName>
        <fullName evidence="3">ferric-chelate reductase (NADPH)</fullName>
        <ecNumber evidence="3">1.16.1.9</ecNumber>
    </recommendedName>
</protein>
<dbReference type="Gene3D" id="3.40.50.80">
    <property type="entry name" value="Nucleotide-binding domain of ferredoxin-NADP reductase (FNR) module"/>
    <property type="match status" value="1"/>
</dbReference>
<evidence type="ECO:0000259" key="15">
    <source>
        <dbReference type="PROSITE" id="PS51384"/>
    </source>
</evidence>
<keyword evidence="9" id="KW-0560">Oxidoreductase</keyword>
<dbReference type="InterPro" id="IPR013121">
    <property type="entry name" value="Fe_red_NAD-bd_6"/>
</dbReference>
<keyword evidence="14" id="KW-0732">Signal</keyword>
<evidence type="ECO:0000256" key="10">
    <source>
        <dbReference type="ARBA" id="ARBA00023065"/>
    </source>
</evidence>
<feature type="domain" description="FAD-binding FR-type" evidence="15">
    <location>
        <begin position="325"/>
        <end position="450"/>
    </location>
</feature>
<keyword evidence="6 13" id="KW-0812">Transmembrane</keyword>
<dbReference type="PANTHER" id="PTHR32361">
    <property type="entry name" value="FERRIC/CUPRIC REDUCTASE TRANSMEMBRANE COMPONENT"/>
    <property type="match status" value="1"/>
</dbReference>
<feature type="chain" id="PRO_5002965983" description="ferric-chelate reductase (NADPH)" evidence="14">
    <location>
        <begin position="17"/>
        <end position="603"/>
    </location>
</feature>
<dbReference type="PROSITE" id="PS51384">
    <property type="entry name" value="FAD_FR"/>
    <property type="match status" value="1"/>
</dbReference>
<dbReference type="eggNOG" id="KOG0039">
    <property type="taxonomic scope" value="Eukaryota"/>
</dbReference>
<evidence type="ECO:0000256" key="5">
    <source>
        <dbReference type="ARBA" id="ARBA00022475"/>
    </source>
</evidence>
<dbReference type="STRING" id="544712.C6HB23"/>
<dbReference type="HOGENOM" id="CLU_010365_3_1_1"/>
<dbReference type="FunFam" id="3.40.50.80:FF:000023">
    <property type="entry name" value="Putative ferric-chelate reductase"/>
    <property type="match status" value="1"/>
</dbReference>
<dbReference type="OrthoDB" id="4494341at2759"/>
<evidence type="ECO:0000256" key="6">
    <source>
        <dbReference type="ARBA" id="ARBA00022692"/>
    </source>
</evidence>
<feature type="transmembrane region" description="Helical" evidence="13">
    <location>
        <begin position="274"/>
        <end position="295"/>
    </location>
</feature>
<feature type="transmembrane region" description="Helical" evidence="13">
    <location>
        <begin position="207"/>
        <end position="225"/>
    </location>
</feature>
<feature type="transmembrane region" description="Helical" evidence="13">
    <location>
        <begin position="169"/>
        <end position="186"/>
    </location>
</feature>
<feature type="transmembrane region" description="Helical" evidence="13">
    <location>
        <begin position="47"/>
        <end position="68"/>
    </location>
</feature>
<comment type="similarity">
    <text evidence="2">Belongs to the ferric reductase (FRE) family.</text>
</comment>
<dbReference type="InterPro" id="IPR039261">
    <property type="entry name" value="FNR_nucleotide-bd"/>
</dbReference>
<evidence type="ECO:0000256" key="2">
    <source>
        <dbReference type="ARBA" id="ARBA00006278"/>
    </source>
</evidence>
<evidence type="ECO:0000256" key="12">
    <source>
        <dbReference type="ARBA" id="ARBA00048483"/>
    </source>
</evidence>